<evidence type="ECO:0000313" key="12">
    <source>
        <dbReference type="Proteomes" id="UP000189777"/>
    </source>
</evidence>
<reference evidence="11 12" key="1">
    <citation type="submission" date="2017-02" db="EMBL/GenBank/DDBJ databases">
        <authorList>
            <person name="Peterson S.W."/>
        </authorList>
    </citation>
    <scope>NUCLEOTIDE SEQUENCE [LARGE SCALE GENOMIC DNA]</scope>
    <source>
        <strain evidence="11 12">DSM 21481</strain>
    </source>
</reference>
<accession>A0A1T5K2Z8</accession>
<dbReference type="Gene3D" id="3.40.50.300">
    <property type="entry name" value="P-loop containing nucleotide triphosphate hydrolases"/>
    <property type="match status" value="1"/>
</dbReference>
<dbReference type="InterPro" id="IPR003593">
    <property type="entry name" value="AAA+_ATPase"/>
</dbReference>
<dbReference type="Proteomes" id="UP000189777">
    <property type="component" value="Unassembled WGS sequence"/>
</dbReference>
<dbReference type="OrthoDB" id="5296765at2"/>
<dbReference type="CDD" id="cd03214">
    <property type="entry name" value="ABC_Iron-Siderophores_B12_Hemin"/>
    <property type="match status" value="1"/>
</dbReference>
<dbReference type="GO" id="GO:0016887">
    <property type="term" value="F:ATP hydrolysis activity"/>
    <property type="evidence" value="ECO:0007669"/>
    <property type="project" value="InterPro"/>
</dbReference>
<dbReference type="SUPFAM" id="SSF52540">
    <property type="entry name" value="P-loop containing nucleoside triphosphate hydrolases"/>
    <property type="match status" value="1"/>
</dbReference>
<sequence>MADTARLDTGAPAAPGAVTGELPPLRAVGVHAGYGDRAVLQGVDLAVTAGRITTVVGPNGCGKSTLLRTLGRLLTPTGGHVELGGDRVAGLRPRELARRLSILPQSPVAPDGMTVRDLVERGRHPHRPWYRQWSPEDVRIAKEAMESTGVADLADRALDELSGGQRQRAWIAMTVAQQTDVVLLDEPTTHLDLAHAVDVLDLVVRLRAEGRTVVTVLHDLGLAARYSDWVVVMKDGRVRAEGPPADVLDATMLADVFGLDAHVFPDPYDALPTVVPTGHA</sequence>
<dbReference type="PROSITE" id="PS00211">
    <property type="entry name" value="ABC_TRANSPORTER_1"/>
    <property type="match status" value="1"/>
</dbReference>
<dbReference type="PANTHER" id="PTHR42771:SF2">
    <property type="entry name" value="IRON(3+)-HYDROXAMATE IMPORT ATP-BINDING PROTEIN FHUC"/>
    <property type="match status" value="1"/>
</dbReference>
<dbReference type="STRING" id="526729.SAMN04324258_1784"/>
<evidence type="ECO:0000313" key="11">
    <source>
        <dbReference type="EMBL" id="SKC57930.1"/>
    </source>
</evidence>
<dbReference type="FunFam" id="3.40.50.300:FF:000134">
    <property type="entry name" value="Iron-enterobactin ABC transporter ATP-binding protein"/>
    <property type="match status" value="1"/>
</dbReference>
<dbReference type="InterPro" id="IPR027417">
    <property type="entry name" value="P-loop_NTPase"/>
</dbReference>
<dbReference type="InterPro" id="IPR051535">
    <property type="entry name" value="Siderophore_ABC-ATPase"/>
</dbReference>
<gene>
    <name evidence="11" type="ORF">SAMN04324258_1784</name>
</gene>
<feature type="domain" description="ABC transporter" evidence="10">
    <location>
        <begin position="25"/>
        <end position="260"/>
    </location>
</feature>
<keyword evidence="6 11" id="KW-0067">ATP-binding</keyword>
<evidence type="ECO:0000256" key="1">
    <source>
        <dbReference type="ARBA" id="ARBA00004202"/>
    </source>
</evidence>
<proteinExistence type="predicted"/>
<evidence type="ECO:0000256" key="7">
    <source>
        <dbReference type="ARBA" id="ARBA00023004"/>
    </source>
</evidence>
<dbReference type="EMBL" id="FUZQ01000003">
    <property type="protein sequence ID" value="SKC57930.1"/>
    <property type="molecule type" value="Genomic_DNA"/>
</dbReference>
<dbReference type="InterPro" id="IPR017871">
    <property type="entry name" value="ABC_transporter-like_CS"/>
</dbReference>
<evidence type="ECO:0000256" key="9">
    <source>
        <dbReference type="ARBA" id="ARBA00023136"/>
    </source>
</evidence>
<dbReference type="AlphaFoldDB" id="A0A1T5K2Z8"/>
<evidence type="ECO:0000259" key="10">
    <source>
        <dbReference type="PROSITE" id="PS50893"/>
    </source>
</evidence>
<organism evidence="11 12">
    <name type="scientific">Krasilnikoviella flava</name>
    <dbReference type="NCBI Taxonomy" id="526729"/>
    <lineage>
        <taxon>Bacteria</taxon>
        <taxon>Bacillati</taxon>
        <taxon>Actinomycetota</taxon>
        <taxon>Actinomycetes</taxon>
        <taxon>Micrococcales</taxon>
        <taxon>Promicromonosporaceae</taxon>
        <taxon>Krasilnikoviella</taxon>
    </lineage>
</organism>
<protein>
    <submittedName>
        <fullName evidence="11">Iron complex transport system ATP-binding protein</fullName>
    </submittedName>
</protein>
<evidence type="ECO:0000256" key="5">
    <source>
        <dbReference type="ARBA" id="ARBA00022741"/>
    </source>
</evidence>
<dbReference type="GO" id="GO:0005524">
    <property type="term" value="F:ATP binding"/>
    <property type="evidence" value="ECO:0007669"/>
    <property type="project" value="UniProtKB-KW"/>
</dbReference>
<evidence type="ECO:0000256" key="3">
    <source>
        <dbReference type="ARBA" id="ARBA00022475"/>
    </source>
</evidence>
<comment type="subcellular location">
    <subcellularLocation>
        <location evidence="1">Cell membrane</location>
        <topology evidence="1">Peripheral membrane protein</topology>
    </subcellularLocation>
</comment>
<dbReference type="PANTHER" id="PTHR42771">
    <property type="entry name" value="IRON(3+)-HYDROXAMATE IMPORT ATP-BINDING PROTEIN FHUC"/>
    <property type="match status" value="1"/>
</dbReference>
<dbReference type="InterPro" id="IPR003439">
    <property type="entry name" value="ABC_transporter-like_ATP-bd"/>
</dbReference>
<evidence type="ECO:0000256" key="4">
    <source>
        <dbReference type="ARBA" id="ARBA00022496"/>
    </source>
</evidence>
<keyword evidence="3" id="KW-1003">Cell membrane</keyword>
<dbReference type="SMART" id="SM00382">
    <property type="entry name" value="AAA"/>
    <property type="match status" value="1"/>
</dbReference>
<keyword evidence="5" id="KW-0547">Nucleotide-binding</keyword>
<keyword evidence="9" id="KW-0472">Membrane</keyword>
<evidence type="ECO:0000256" key="2">
    <source>
        <dbReference type="ARBA" id="ARBA00022448"/>
    </source>
</evidence>
<name>A0A1T5K2Z8_9MICO</name>
<keyword evidence="4" id="KW-0410">Iron transport</keyword>
<keyword evidence="8" id="KW-0406">Ion transport</keyword>
<keyword evidence="7" id="KW-0408">Iron</keyword>
<dbReference type="PROSITE" id="PS50893">
    <property type="entry name" value="ABC_TRANSPORTER_2"/>
    <property type="match status" value="1"/>
</dbReference>
<keyword evidence="2" id="KW-0813">Transport</keyword>
<dbReference type="Pfam" id="PF00005">
    <property type="entry name" value="ABC_tran"/>
    <property type="match status" value="1"/>
</dbReference>
<dbReference type="GO" id="GO:0005886">
    <property type="term" value="C:plasma membrane"/>
    <property type="evidence" value="ECO:0007669"/>
    <property type="project" value="UniProtKB-SubCell"/>
</dbReference>
<dbReference type="RefSeq" id="WP_079573607.1">
    <property type="nucleotide sequence ID" value="NZ_FUZQ01000003.1"/>
</dbReference>
<keyword evidence="12" id="KW-1185">Reference proteome</keyword>
<evidence type="ECO:0000256" key="6">
    <source>
        <dbReference type="ARBA" id="ARBA00022840"/>
    </source>
</evidence>
<dbReference type="GO" id="GO:0006826">
    <property type="term" value="P:iron ion transport"/>
    <property type="evidence" value="ECO:0007669"/>
    <property type="project" value="UniProtKB-KW"/>
</dbReference>
<evidence type="ECO:0000256" key="8">
    <source>
        <dbReference type="ARBA" id="ARBA00023065"/>
    </source>
</evidence>